<organism evidence="2 3">
    <name type="scientific">Candidatus Methylacidiphilum fumarolicum</name>
    <dbReference type="NCBI Taxonomy" id="591154"/>
    <lineage>
        <taxon>Bacteria</taxon>
        <taxon>Pseudomonadati</taxon>
        <taxon>Verrucomicrobiota</taxon>
        <taxon>Methylacidiphilae</taxon>
        <taxon>Methylacidiphilales</taxon>
        <taxon>Methylacidiphilaceae</taxon>
        <taxon>Methylacidiphilum (ex Ratnadevi et al. 2023)</taxon>
    </lineage>
</organism>
<dbReference type="Proteomes" id="UP001161497">
    <property type="component" value="Chromosome"/>
</dbReference>
<gene>
    <name evidence="2" type="ORF">MFUM_0643</name>
</gene>
<reference evidence="2" key="1">
    <citation type="submission" date="2023-03" db="EMBL/GenBank/DDBJ databases">
        <authorList>
            <person name="Cremers G."/>
            <person name="Picone N."/>
        </authorList>
    </citation>
    <scope>NUCLEOTIDE SEQUENCE</scope>
    <source>
        <strain evidence="2">Sample_alias</strain>
    </source>
</reference>
<dbReference type="EMBL" id="OX458932">
    <property type="protein sequence ID" value="CAI9085025.1"/>
    <property type="molecule type" value="Genomic_DNA"/>
</dbReference>
<feature type="chain" id="PRO_5045471024" description="OmpH family outer membrane protein" evidence="1">
    <location>
        <begin position="22"/>
        <end position="153"/>
    </location>
</feature>
<keyword evidence="1" id="KW-0732">Signal</keyword>
<dbReference type="RefSeq" id="WP_009061081.1">
    <property type="nucleotide sequence ID" value="NZ_JAHXRZ010000001.1"/>
</dbReference>
<evidence type="ECO:0000256" key="1">
    <source>
        <dbReference type="SAM" id="SignalP"/>
    </source>
</evidence>
<evidence type="ECO:0000313" key="2">
    <source>
        <dbReference type="EMBL" id="CAI9085025.1"/>
    </source>
</evidence>
<feature type="signal peptide" evidence="1">
    <location>
        <begin position="1"/>
        <end position="21"/>
    </location>
</feature>
<evidence type="ECO:0000313" key="3">
    <source>
        <dbReference type="Proteomes" id="UP001161497"/>
    </source>
</evidence>
<name>A0ABN8XEK4_9BACT</name>
<proteinExistence type="predicted"/>
<accession>A0ABN8XEK4</accession>
<keyword evidence="3" id="KW-1185">Reference proteome</keyword>
<evidence type="ECO:0008006" key="4">
    <source>
        <dbReference type="Google" id="ProtNLM"/>
    </source>
</evidence>
<protein>
    <recommendedName>
        <fullName evidence="4">OmpH family outer membrane protein</fullName>
    </recommendedName>
</protein>
<sequence>MKRAQVLFFLLLFLFPFSLIAQRTHYDCDKKKIVIIVNGKVLKPTDPQAQEALKKIEEEMAAFDNWQDTLWRDFSRLEAFLLDEEREMMKIQQQLLEDLEKTLAPLREVQRNYKRSMPLPREREWSYPKNGAILVSTLSGSQCSSQSLGLGWW</sequence>